<keyword evidence="1 3" id="KW-0732">Signal</keyword>
<comment type="caution">
    <text evidence="5">The sequence shown here is derived from an EMBL/GenBank/DDBJ whole genome shotgun (WGS) entry which is preliminary data.</text>
</comment>
<gene>
    <name evidence="5" type="ORF">H5410_039665</name>
</gene>
<dbReference type="GO" id="GO:0031982">
    <property type="term" value="C:vesicle"/>
    <property type="evidence" value="ECO:0007669"/>
    <property type="project" value="TreeGrafter"/>
</dbReference>
<protein>
    <recommendedName>
        <fullName evidence="4">Prolamin-like domain-containing protein</fullName>
    </recommendedName>
</protein>
<proteinExistence type="predicted"/>
<keyword evidence="6" id="KW-1185">Reference proteome</keyword>
<sequence length="371" mass="40268">MNLFHLIFFILVALFVPSCENIVQAIQQHDSLIAKSEKISQPVLAVHEISRKLNDISQGPEFSYRLIPSGPDPDRPAATPIKSGKKFSYRVILGEPNLDRPVVAPIKSTKKFSHSVIPGESDPDRPVAAPIKSGKKFSYRVISSKHDPDRPASTPIKSDSPAAAPIKPGKNLSCRVIPGEPDPDRPAAAPITPRIFFIPYRLVAAPITSGKKFSYHVIPGEPDPDRLVTAPIKLGKKISYHVIPGEPDPDRPISPSISQLLGGGGLLPGSEGQINNVLFPDISKCVASVLNVPGCVEEIITSFLRTQLQLIGPQCCKAVLDIHDSCWPKIFPFSSLFPLTLKSFCSIQGSLPPTSSPRPLVNMKNEDITKN</sequence>
<dbReference type="PANTHER" id="PTHR31181">
    <property type="entry name" value="EGG CELL-SECRETED PROTEIN 1.4"/>
    <property type="match status" value="1"/>
</dbReference>
<dbReference type="GO" id="GO:0080155">
    <property type="term" value="P:regulation of double fertilization forming a zygote and endosperm"/>
    <property type="evidence" value="ECO:0007669"/>
    <property type="project" value="TreeGrafter"/>
</dbReference>
<reference evidence="5 6" key="1">
    <citation type="submission" date="2020-09" db="EMBL/GenBank/DDBJ databases">
        <title>De no assembly of potato wild relative species, Solanum commersonii.</title>
        <authorList>
            <person name="Cho K."/>
        </authorList>
    </citation>
    <scope>NUCLEOTIDE SEQUENCE [LARGE SCALE GENOMIC DNA]</scope>
    <source>
        <strain evidence="5">LZ3.2</strain>
        <tissue evidence="5">Leaf</tissue>
    </source>
</reference>
<dbReference type="GO" id="GO:0009567">
    <property type="term" value="P:double fertilization forming a zygote and endosperm"/>
    <property type="evidence" value="ECO:0007669"/>
    <property type="project" value="TreeGrafter"/>
</dbReference>
<dbReference type="Proteomes" id="UP000824120">
    <property type="component" value="Chromosome 8"/>
</dbReference>
<feature type="region of interest" description="Disordered" evidence="2">
    <location>
        <begin position="144"/>
        <end position="172"/>
    </location>
</feature>
<evidence type="ECO:0000256" key="1">
    <source>
        <dbReference type="ARBA" id="ARBA00022729"/>
    </source>
</evidence>
<dbReference type="AlphaFoldDB" id="A0A9J5XNT0"/>
<evidence type="ECO:0000313" key="5">
    <source>
        <dbReference type="EMBL" id="KAG5589151.1"/>
    </source>
</evidence>
<evidence type="ECO:0000313" key="6">
    <source>
        <dbReference type="Proteomes" id="UP000824120"/>
    </source>
</evidence>
<feature type="signal peptide" evidence="3">
    <location>
        <begin position="1"/>
        <end position="25"/>
    </location>
</feature>
<evidence type="ECO:0000256" key="2">
    <source>
        <dbReference type="SAM" id="MobiDB-lite"/>
    </source>
</evidence>
<accession>A0A9J5XNT0</accession>
<dbReference type="GO" id="GO:0005576">
    <property type="term" value="C:extracellular region"/>
    <property type="evidence" value="ECO:0007669"/>
    <property type="project" value="TreeGrafter"/>
</dbReference>
<organism evidence="5 6">
    <name type="scientific">Solanum commersonii</name>
    <name type="common">Commerson's wild potato</name>
    <name type="synonym">Commerson's nightshade</name>
    <dbReference type="NCBI Taxonomy" id="4109"/>
    <lineage>
        <taxon>Eukaryota</taxon>
        <taxon>Viridiplantae</taxon>
        <taxon>Streptophyta</taxon>
        <taxon>Embryophyta</taxon>
        <taxon>Tracheophyta</taxon>
        <taxon>Spermatophyta</taxon>
        <taxon>Magnoliopsida</taxon>
        <taxon>eudicotyledons</taxon>
        <taxon>Gunneridae</taxon>
        <taxon>Pentapetalae</taxon>
        <taxon>asterids</taxon>
        <taxon>lamiids</taxon>
        <taxon>Solanales</taxon>
        <taxon>Solanaceae</taxon>
        <taxon>Solanoideae</taxon>
        <taxon>Solaneae</taxon>
        <taxon>Solanum</taxon>
    </lineage>
</organism>
<dbReference type="PANTHER" id="PTHR31181:SF67">
    <property type="entry name" value="PROLAMIN-LIKE PROTEIN (DUF1278)"/>
    <property type="match status" value="1"/>
</dbReference>
<dbReference type="EMBL" id="JACXVP010000008">
    <property type="protein sequence ID" value="KAG5589151.1"/>
    <property type="molecule type" value="Genomic_DNA"/>
</dbReference>
<dbReference type="GO" id="GO:2000008">
    <property type="term" value="P:regulation of protein localization to cell surface"/>
    <property type="evidence" value="ECO:0007669"/>
    <property type="project" value="TreeGrafter"/>
</dbReference>
<evidence type="ECO:0000259" key="4">
    <source>
        <dbReference type="Pfam" id="PF05617"/>
    </source>
</evidence>
<feature type="chain" id="PRO_5039919864" description="Prolamin-like domain-containing protein" evidence="3">
    <location>
        <begin position="26"/>
        <end position="371"/>
    </location>
</feature>
<feature type="domain" description="Prolamin-like" evidence="4">
    <location>
        <begin position="284"/>
        <end position="346"/>
    </location>
</feature>
<dbReference type="Pfam" id="PF05617">
    <property type="entry name" value="Prolamin_like"/>
    <property type="match status" value="1"/>
</dbReference>
<evidence type="ECO:0000256" key="3">
    <source>
        <dbReference type="SAM" id="SignalP"/>
    </source>
</evidence>
<dbReference type="OrthoDB" id="10497207at2759"/>
<dbReference type="InterPro" id="IPR008502">
    <property type="entry name" value="Prolamin-like"/>
</dbReference>
<name>A0A9J5XNT0_SOLCO</name>